<protein>
    <recommendedName>
        <fullName evidence="4 12">Phosphoribosylamine--glycine ligase</fullName>
        <ecNumber evidence="4 12">6.3.4.13</ecNumber>
    </recommendedName>
    <alternativeName>
        <fullName evidence="12">GARS</fullName>
    </alternativeName>
    <alternativeName>
        <fullName evidence="10 12">Glycinamide ribonucleotide synthetase</fullName>
    </alternativeName>
    <alternativeName>
        <fullName evidence="11 12">Phosphoribosylglycinamide synthetase</fullName>
    </alternativeName>
</protein>
<evidence type="ECO:0000256" key="3">
    <source>
        <dbReference type="ARBA" id="ARBA00005174"/>
    </source>
</evidence>
<dbReference type="Pfam" id="PF02843">
    <property type="entry name" value="GARS_C"/>
    <property type="match status" value="1"/>
</dbReference>
<evidence type="ECO:0000256" key="6">
    <source>
        <dbReference type="ARBA" id="ARBA00022741"/>
    </source>
</evidence>
<comment type="cofactor">
    <cofactor evidence="2">
        <name>Mg(2+)</name>
        <dbReference type="ChEBI" id="CHEBI:18420"/>
    </cofactor>
</comment>
<evidence type="ECO:0000313" key="18">
    <source>
        <dbReference type="Proteomes" id="UP000190229"/>
    </source>
</evidence>
<feature type="domain" description="ATP-grasp" evidence="14">
    <location>
        <begin position="121"/>
        <end position="327"/>
    </location>
</feature>
<comment type="caution">
    <text evidence="16">The sequence shown here is derived from an EMBL/GenBank/DDBJ whole genome shotgun (WGS) entry which is preliminary data.</text>
</comment>
<dbReference type="InterPro" id="IPR020560">
    <property type="entry name" value="PRibGlycinamide_synth_C-dom"/>
</dbReference>
<reference evidence="15 17" key="1">
    <citation type="submission" date="2016-02" db="EMBL/GenBank/DDBJ databases">
        <title>Draft genome sequence of Acidibacillus ferrooxidans SLC66.</title>
        <authorList>
            <person name="Oliveira G."/>
            <person name="Nancucheo I."/>
            <person name="Dall'Agnol H."/>
            <person name="Johnson B."/>
            <person name="Oliveira R."/>
            <person name="Nunes G.L."/>
            <person name="Tzotzos G."/>
            <person name="Orellana S.C."/>
            <person name="Salim A.C."/>
            <person name="Araujo F.M."/>
        </authorList>
    </citation>
    <scope>NUCLEOTIDE SEQUENCE [LARGE SCALE GENOMIC DNA]</scope>
    <source>
        <strain evidence="15 17">SLC66</strain>
    </source>
</reference>
<evidence type="ECO:0000256" key="9">
    <source>
        <dbReference type="ARBA" id="ARBA00038345"/>
    </source>
</evidence>
<sequence>MKVLVIGSGGREHAIVRKIARDRGVQKQSGRAGTDADSTLTLYAMPGNPGIAEYATCVPIAVEDVAAIVAWVVQNAVDFTIVGPEVPLALGLADRLRALGHRVFGPGQAGAQLESSKAYAKGIMERAGIPTPRYHVVTSYEEGMAVLAREGAPIVVKADGLAAGKGVTVAQTEDEAERALHAAFQERAFGDAGGTVVLEQFLDGVEVSALAFMDERGYRAMPLIQDHKAVDDGDRGPNTGGMGTVSPVSIASAALSTAIEEEIFTKIHKQLVAEGIPYQGVLFAGLMVVDQTPYVIEFNARFGDPETQVALELLQDDLLSVLEAVTKNSVAEHPLHFANDAVVCVVATAQGYPGTYRKGDLIEGLNDVESAGAYVLHAGTALAGDGSVRTNGGRVLNVVGRGVSLHDARVIAYGGMERISFPGKHVRTDLGLRR</sequence>
<evidence type="ECO:0000256" key="11">
    <source>
        <dbReference type="ARBA" id="ARBA00042864"/>
    </source>
</evidence>
<dbReference type="Gene3D" id="3.30.1490.20">
    <property type="entry name" value="ATP-grasp fold, A domain"/>
    <property type="match status" value="1"/>
</dbReference>
<comment type="pathway">
    <text evidence="3 12">Purine metabolism; IMP biosynthesis via de novo pathway; N(1)-(5-phospho-D-ribosyl)glycinamide from 5-phospho-alpha-D-ribose 1-diphosphate: step 2/2.</text>
</comment>
<keyword evidence="7 12" id="KW-0658">Purine biosynthesis</keyword>
<dbReference type="PANTHER" id="PTHR43472:SF1">
    <property type="entry name" value="PHOSPHORIBOSYLAMINE--GLYCINE LIGASE, CHLOROPLASTIC"/>
    <property type="match status" value="1"/>
</dbReference>
<evidence type="ECO:0000313" key="16">
    <source>
        <dbReference type="EMBL" id="OPG17655.1"/>
    </source>
</evidence>
<dbReference type="InterPro" id="IPR011054">
    <property type="entry name" value="Rudment_hybrid_motif"/>
</dbReference>
<dbReference type="Gene3D" id="3.30.470.20">
    <property type="entry name" value="ATP-grasp fold, B domain"/>
    <property type="match status" value="1"/>
</dbReference>
<dbReference type="GO" id="GO:0005524">
    <property type="term" value="F:ATP binding"/>
    <property type="evidence" value="ECO:0007669"/>
    <property type="project" value="UniProtKB-UniRule"/>
</dbReference>
<dbReference type="GO" id="GO:0004637">
    <property type="term" value="F:phosphoribosylamine-glycine ligase activity"/>
    <property type="evidence" value="ECO:0007669"/>
    <property type="project" value="UniProtKB-UniRule"/>
</dbReference>
<keyword evidence="8 13" id="KW-0067">ATP-binding</keyword>
<dbReference type="InterPro" id="IPR013815">
    <property type="entry name" value="ATP_grasp_subdomain_1"/>
</dbReference>
<dbReference type="SUPFAM" id="SSF52440">
    <property type="entry name" value="PreATP-grasp domain"/>
    <property type="match status" value="1"/>
</dbReference>
<dbReference type="Gene3D" id="3.40.50.20">
    <property type="match status" value="1"/>
</dbReference>
<dbReference type="GO" id="GO:0046872">
    <property type="term" value="F:metal ion binding"/>
    <property type="evidence" value="ECO:0007669"/>
    <property type="project" value="InterPro"/>
</dbReference>
<evidence type="ECO:0000313" key="15">
    <source>
        <dbReference type="EMBL" id="OAG95025.1"/>
    </source>
</evidence>
<dbReference type="EC" id="6.3.4.13" evidence="4 12"/>
<comment type="cofactor">
    <cofactor evidence="1">
        <name>Mn(2+)</name>
        <dbReference type="ChEBI" id="CHEBI:29035"/>
    </cofactor>
</comment>
<keyword evidence="5 12" id="KW-0436">Ligase</keyword>
<dbReference type="GO" id="GO:0009113">
    <property type="term" value="P:purine nucleobase biosynthetic process"/>
    <property type="evidence" value="ECO:0007669"/>
    <property type="project" value="InterPro"/>
</dbReference>
<dbReference type="Gene3D" id="3.90.600.10">
    <property type="entry name" value="Phosphoribosylglycinamide synthetase, C-terminal domain"/>
    <property type="match status" value="1"/>
</dbReference>
<dbReference type="InterPro" id="IPR020561">
    <property type="entry name" value="PRibGlycinamid_synth_ATP-grasp"/>
</dbReference>
<dbReference type="OrthoDB" id="9807240at2"/>
<accession>A0A162SU72</accession>
<dbReference type="PROSITE" id="PS50975">
    <property type="entry name" value="ATP_GRASP"/>
    <property type="match status" value="1"/>
</dbReference>
<evidence type="ECO:0000256" key="7">
    <source>
        <dbReference type="ARBA" id="ARBA00022755"/>
    </source>
</evidence>
<gene>
    <name evidence="12" type="primary">purD</name>
    <name evidence="15" type="ORF">AYW79_02075</name>
    <name evidence="16" type="ORF">B2M26_00425</name>
</gene>
<dbReference type="Proteomes" id="UP000190229">
    <property type="component" value="Unassembled WGS sequence"/>
</dbReference>
<dbReference type="SUPFAM" id="SSF51246">
    <property type="entry name" value="Rudiment single hybrid motif"/>
    <property type="match status" value="1"/>
</dbReference>
<evidence type="ECO:0000256" key="8">
    <source>
        <dbReference type="ARBA" id="ARBA00022840"/>
    </source>
</evidence>
<name>A0A162SU72_9BACL</name>
<dbReference type="NCBIfam" id="TIGR00877">
    <property type="entry name" value="purD"/>
    <property type="match status" value="1"/>
</dbReference>
<evidence type="ECO:0000256" key="10">
    <source>
        <dbReference type="ARBA" id="ARBA00042242"/>
    </source>
</evidence>
<dbReference type="STRING" id="1765683.B2M26_00425"/>
<dbReference type="Pfam" id="PF01071">
    <property type="entry name" value="GARS_A"/>
    <property type="match status" value="1"/>
</dbReference>
<comment type="catalytic activity">
    <reaction evidence="12">
        <text>5-phospho-beta-D-ribosylamine + glycine + ATP = N(1)-(5-phospho-beta-D-ribosyl)glycinamide + ADP + phosphate + H(+)</text>
        <dbReference type="Rhea" id="RHEA:17453"/>
        <dbReference type="ChEBI" id="CHEBI:15378"/>
        <dbReference type="ChEBI" id="CHEBI:30616"/>
        <dbReference type="ChEBI" id="CHEBI:43474"/>
        <dbReference type="ChEBI" id="CHEBI:57305"/>
        <dbReference type="ChEBI" id="CHEBI:58681"/>
        <dbReference type="ChEBI" id="CHEBI:143788"/>
        <dbReference type="ChEBI" id="CHEBI:456216"/>
        <dbReference type="EC" id="6.3.4.13"/>
    </reaction>
</comment>
<keyword evidence="18" id="KW-1185">Reference proteome</keyword>
<proteinExistence type="inferred from homology"/>
<reference evidence="16 18" key="2">
    <citation type="submission" date="2017-02" db="EMBL/GenBank/DDBJ databases">
        <title>Draft genome of Acidibacillus ferrooxidans Huett2.</title>
        <authorList>
            <person name="Schopf S."/>
        </authorList>
    </citation>
    <scope>NUCLEOTIDE SEQUENCE [LARGE SCALE GENOMIC DNA]</scope>
    <source>
        <strain evidence="16 18">Huett2</strain>
    </source>
</reference>
<dbReference type="PROSITE" id="PS00184">
    <property type="entry name" value="GARS"/>
    <property type="match status" value="1"/>
</dbReference>
<evidence type="ECO:0000259" key="14">
    <source>
        <dbReference type="PROSITE" id="PS50975"/>
    </source>
</evidence>
<dbReference type="SUPFAM" id="SSF56059">
    <property type="entry name" value="Glutathione synthetase ATP-binding domain-like"/>
    <property type="match status" value="1"/>
</dbReference>
<dbReference type="RefSeq" id="WP_067561025.1">
    <property type="nucleotide sequence ID" value="NZ_LSUQ01000004.1"/>
</dbReference>
<dbReference type="InterPro" id="IPR020562">
    <property type="entry name" value="PRibGlycinamide_synth_N"/>
</dbReference>
<dbReference type="GO" id="GO:0006189">
    <property type="term" value="P:'de novo' IMP biosynthetic process"/>
    <property type="evidence" value="ECO:0007669"/>
    <property type="project" value="UniProtKB-UniRule"/>
</dbReference>
<dbReference type="EMBL" id="MWPS01000001">
    <property type="protein sequence ID" value="OPG17655.1"/>
    <property type="molecule type" value="Genomic_DNA"/>
</dbReference>
<dbReference type="InterPro" id="IPR037123">
    <property type="entry name" value="PRibGlycinamide_synth_C_sf"/>
</dbReference>
<dbReference type="Pfam" id="PF02844">
    <property type="entry name" value="GARS_N"/>
    <property type="match status" value="1"/>
</dbReference>
<evidence type="ECO:0000256" key="1">
    <source>
        <dbReference type="ARBA" id="ARBA00001936"/>
    </source>
</evidence>
<dbReference type="InterPro" id="IPR020559">
    <property type="entry name" value="PRibGlycinamide_synth_CS"/>
</dbReference>
<evidence type="ECO:0000256" key="12">
    <source>
        <dbReference type="HAMAP-Rule" id="MF_00138"/>
    </source>
</evidence>
<evidence type="ECO:0000256" key="4">
    <source>
        <dbReference type="ARBA" id="ARBA00013255"/>
    </source>
</evidence>
<keyword evidence="6 13" id="KW-0547">Nucleotide-binding</keyword>
<dbReference type="InterPro" id="IPR000115">
    <property type="entry name" value="PRibGlycinamide_synth"/>
</dbReference>
<evidence type="ECO:0000256" key="13">
    <source>
        <dbReference type="PROSITE-ProRule" id="PRU00409"/>
    </source>
</evidence>
<evidence type="ECO:0000256" key="2">
    <source>
        <dbReference type="ARBA" id="ARBA00001946"/>
    </source>
</evidence>
<dbReference type="Proteomes" id="UP000077421">
    <property type="component" value="Unassembled WGS sequence"/>
</dbReference>
<evidence type="ECO:0000256" key="5">
    <source>
        <dbReference type="ARBA" id="ARBA00022598"/>
    </source>
</evidence>
<dbReference type="SMART" id="SM01209">
    <property type="entry name" value="GARS_A"/>
    <property type="match status" value="1"/>
</dbReference>
<organism evidence="16 18">
    <name type="scientific">Ferroacidibacillus organovorans</name>
    <dbReference type="NCBI Taxonomy" id="1765683"/>
    <lineage>
        <taxon>Bacteria</taxon>
        <taxon>Bacillati</taxon>
        <taxon>Bacillota</taxon>
        <taxon>Bacilli</taxon>
        <taxon>Bacillales</taxon>
        <taxon>Alicyclobacillaceae</taxon>
        <taxon>Ferroacidibacillus</taxon>
    </lineage>
</organism>
<dbReference type="PANTHER" id="PTHR43472">
    <property type="entry name" value="PHOSPHORIBOSYLAMINE--GLYCINE LIGASE"/>
    <property type="match status" value="1"/>
</dbReference>
<comment type="similarity">
    <text evidence="9 12">Belongs to the GARS family.</text>
</comment>
<dbReference type="InterPro" id="IPR011761">
    <property type="entry name" value="ATP-grasp"/>
</dbReference>
<dbReference type="AlphaFoldDB" id="A0A162SU72"/>
<evidence type="ECO:0000313" key="17">
    <source>
        <dbReference type="Proteomes" id="UP000077421"/>
    </source>
</evidence>
<dbReference type="SMART" id="SM01210">
    <property type="entry name" value="GARS_C"/>
    <property type="match status" value="1"/>
</dbReference>
<dbReference type="InterPro" id="IPR016185">
    <property type="entry name" value="PreATP-grasp_dom_sf"/>
</dbReference>
<dbReference type="EMBL" id="LSUQ01000004">
    <property type="protein sequence ID" value="OAG95025.1"/>
    <property type="molecule type" value="Genomic_DNA"/>
</dbReference>
<dbReference type="UniPathway" id="UPA00074">
    <property type="reaction ID" value="UER00125"/>
</dbReference>
<dbReference type="HAMAP" id="MF_00138">
    <property type="entry name" value="GARS"/>
    <property type="match status" value="1"/>
</dbReference>